<evidence type="ECO:0000259" key="3">
    <source>
        <dbReference type="Pfam" id="PF13359"/>
    </source>
</evidence>
<feature type="domain" description="DDE Tnp4" evidence="3">
    <location>
        <begin position="34"/>
        <end position="83"/>
    </location>
</feature>
<keyword evidence="2" id="KW-0479">Metal-binding</keyword>
<evidence type="ECO:0000313" key="5">
    <source>
        <dbReference type="Proteomes" id="UP000075920"/>
    </source>
</evidence>
<organism evidence="4 5">
    <name type="scientific">Anopheles minimus</name>
    <dbReference type="NCBI Taxonomy" id="112268"/>
    <lineage>
        <taxon>Eukaryota</taxon>
        <taxon>Metazoa</taxon>
        <taxon>Ecdysozoa</taxon>
        <taxon>Arthropoda</taxon>
        <taxon>Hexapoda</taxon>
        <taxon>Insecta</taxon>
        <taxon>Pterygota</taxon>
        <taxon>Neoptera</taxon>
        <taxon>Endopterygota</taxon>
        <taxon>Diptera</taxon>
        <taxon>Nematocera</taxon>
        <taxon>Culicoidea</taxon>
        <taxon>Culicidae</taxon>
        <taxon>Anophelinae</taxon>
        <taxon>Anopheles</taxon>
    </lineage>
</organism>
<dbReference type="Proteomes" id="UP000075920">
    <property type="component" value="Unassembled WGS sequence"/>
</dbReference>
<accession>A0A182W2I5</accession>
<proteinExistence type="predicted"/>
<reference evidence="4" key="2">
    <citation type="submission" date="2020-05" db="UniProtKB">
        <authorList>
            <consortium name="EnsemblMetazoa"/>
        </authorList>
    </citation>
    <scope>IDENTIFICATION</scope>
    <source>
        <strain evidence="4">MINIMUS1</strain>
    </source>
</reference>
<dbReference type="VEuPathDB" id="VectorBase:AMIN004545"/>
<name>A0A182W2I5_9DIPT</name>
<reference evidence="5" key="1">
    <citation type="submission" date="2013-03" db="EMBL/GenBank/DDBJ databases">
        <title>The Genome Sequence of Anopheles minimus MINIMUS1.</title>
        <authorList>
            <consortium name="The Broad Institute Genomics Platform"/>
            <person name="Neafsey D.E."/>
            <person name="Walton C."/>
            <person name="Walker B."/>
            <person name="Young S.K."/>
            <person name="Zeng Q."/>
            <person name="Gargeya S."/>
            <person name="Fitzgerald M."/>
            <person name="Haas B."/>
            <person name="Abouelleil A."/>
            <person name="Allen A.W."/>
            <person name="Alvarado L."/>
            <person name="Arachchi H.M."/>
            <person name="Berlin A.M."/>
            <person name="Chapman S.B."/>
            <person name="Gainer-Dewar J."/>
            <person name="Goldberg J."/>
            <person name="Griggs A."/>
            <person name="Gujja S."/>
            <person name="Hansen M."/>
            <person name="Howarth C."/>
            <person name="Imamovic A."/>
            <person name="Ireland A."/>
            <person name="Larimer J."/>
            <person name="McCowan C."/>
            <person name="Murphy C."/>
            <person name="Pearson M."/>
            <person name="Poon T.W."/>
            <person name="Priest M."/>
            <person name="Roberts A."/>
            <person name="Saif S."/>
            <person name="Shea T."/>
            <person name="Sisk P."/>
            <person name="Sykes S."/>
            <person name="Wortman J."/>
            <person name="Nusbaum C."/>
            <person name="Birren B."/>
        </authorList>
    </citation>
    <scope>NUCLEOTIDE SEQUENCE [LARGE SCALE GENOMIC DNA]</scope>
    <source>
        <strain evidence="5">MINIMUS1</strain>
    </source>
</reference>
<keyword evidence="5" id="KW-1185">Reference proteome</keyword>
<evidence type="ECO:0000313" key="4">
    <source>
        <dbReference type="EnsemblMetazoa" id="AMIN004545-PA"/>
    </source>
</evidence>
<dbReference type="GO" id="GO:0046872">
    <property type="term" value="F:metal ion binding"/>
    <property type="evidence" value="ECO:0007669"/>
    <property type="project" value="UniProtKB-KW"/>
</dbReference>
<comment type="cofactor">
    <cofactor evidence="1">
        <name>a divalent metal cation</name>
        <dbReference type="ChEBI" id="CHEBI:60240"/>
    </cofactor>
</comment>
<dbReference type="STRING" id="112268.A0A182W2I5"/>
<evidence type="ECO:0000256" key="1">
    <source>
        <dbReference type="ARBA" id="ARBA00001968"/>
    </source>
</evidence>
<protein>
    <submittedName>
        <fullName evidence="4">DDE Tnp4 domain-containing protein</fullName>
    </submittedName>
</protein>
<evidence type="ECO:0000256" key="2">
    <source>
        <dbReference type="ARBA" id="ARBA00022723"/>
    </source>
</evidence>
<dbReference type="AlphaFoldDB" id="A0A182W2I5"/>
<dbReference type="Pfam" id="PF13359">
    <property type="entry name" value="DDE_Tnp_4"/>
    <property type="match status" value="1"/>
</dbReference>
<dbReference type="InterPro" id="IPR027806">
    <property type="entry name" value="HARBI1_dom"/>
</dbReference>
<sequence>MGEEVQLPSTKTHSLEVSNQFERRWNFPHAIGAIDGKHVSIRAPGNSGSDYYNYKQFHSIVLLVIVDADYNFLFADAGGKGDIRVLVCLLKMLWAYLQIGFKY</sequence>
<dbReference type="EnsemblMetazoa" id="AMIN004545-RA">
    <property type="protein sequence ID" value="AMIN004545-PA"/>
    <property type="gene ID" value="AMIN004545"/>
</dbReference>